<dbReference type="Pfam" id="PF13649">
    <property type="entry name" value="Methyltransf_25"/>
    <property type="match status" value="1"/>
</dbReference>
<dbReference type="EMBL" id="LT629710">
    <property type="protein sequence ID" value="SDO77686.1"/>
    <property type="molecule type" value="Genomic_DNA"/>
</dbReference>
<evidence type="ECO:0000256" key="2">
    <source>
        <dbReference type="ARBA" id="ARBA00022679"/>
    </source>
</evidence>
<dbReference type="AlphaFoldDB" id="A0A1H0MBU3"/>
<evidence type="ECO:0000256" key="1">
    <source>
        <dbReference type="ARBA" id="ARBA00022603"/>
    </source>
</evidence>
<keyword evidence="2 5" id="KW-0808">Transferase</keyword>
<dbReference type="GO" id="GO:0008168">
    <property type="term" value="F:methyltransferase activity"/>
    <property type="evidence" value="ECO:0007669"/>
    <property type="project" value="UniProtKB-KW"/>
</dbReference>
<name>A0A1H0MBU3_9ACTN</name>
<gene>
    <name evidence="5" type="ORF">SAMN04515671_1966</name>
</gene>
<dbReference type="PANTHER" id="PTHR43464:SF19">
    <property type="entry name" value="UBIQUINONE BIOSYNTHESIS O-METHYLTRANSFERASE, MITOCHONDRIAL"/>
    <property type="match status" value="1"/>
</dbReference>
<proteinExistence type="predicted"/>
<evidence type="ECO:0000313" key="5">
    <source>
        <dbReference type="EMBL" id="SDO77686.1"/>
    </source>
</evidence>
<dbReference type="InterPro" id="IPR029063">
    <property type="entry name" value="SAM-dependent_MTases_sf"/>
</dbReference>
<organism evidence="5 6">
    <name type="scientific">Nakamurella panacisegetis</name>
    <dbReference type="NCBI Taxonomy" id="1090615"/>
    <lineage>
        <taxon>Bacteria</taxon>
        <taxon>Bacillati</taxon>
        <taxon>Actinomycetota</taxon>
        <taxon>Actinomycetes</taxon>
        <taxon>Nakamurellales</taxon>
        <taxon>Nakamurellaceae</taxon>
        <taxon>Nakamurella</taxon>
    </lineage>
</organism>
<dbReference type="GO" id="GO:0032259">
    <property type="term" value="P:methylation"/>
    <property type="evidence" value="ECO:0007669"/>
    <property type="project" value="UniProtKB-KW"/>
</dbReference>
<keyword evidence="3" id="KW-0949">S-adenosyl-L-methionine</keyword>
<feature type="domain" description="Methyltransferase" evidence="4">
    <location>
        <begin position="54"/>
        <end position="144"/>
    </location>
</feature>
<dbReference type="PANTHER" id="PTHR43464">
    <property type="entry name" value="METHYLTRANSFERASE"/>
    <property type="match status" value="1"/>
</dbReference>
<dbReference type="CDD" id="cd02440">
    <property type="entry name" value="AdoMet_MTases"/>
    <property type="match status" value="1"/>
</dbReference>
<sequence length="215" mass="23148">MTDTRALELTRRNYDAMAQRYADWVPGVFREQTLDLAMLRAFAELVGGQENPTVLDIGCGPGHVTSWMADLGLAARGIDLSPAMVELARNAHPELAFDTGSMLDLELEDASVGGVLAHFSIIHTPPADVPTAFAEFARVLAPGGLLLLSFQTGDAGPPGWTAFEHKVSPAFCWSIDAMSARLTTAGFDEMARLRVEAGPSDRFPGGHVLARKRSR</sequence>
<dbReference type="InterPro" id="IPR041698">
    <property type="entry name" value="Methyltransf_25"/>
</dbReference>
<dbReference type="Gene3D" id="3.40.50.150">
    <property type="entry name" value="Vaccinia Virus protein VP39"/>
    <property type="match status" value="1"/>
</dbReference>
<evidence type="ECO:0000259" key="4">
    <source>
        <dbReference type="Pfam" id="PF13649"/>
    </source>
</evidence>
<dbReference type="OrthoDB" id="9805171at2"/>
<keyword evidence="6" id="KW-1185">Reference proteome</keyword>
<dbReference type="RefSeq" id="WP_090475799.1">
    <property type="nucleotide sequence ID" value="NZ_LT629710.1"/>
</dbReference>
<keyword evidence="1 5" id="KW-0489">Methyltransferase</keyword>
<accession>A0A1H0MBU3</accession>
<evidence type="ECO:0000256" key="3">
    <source>
        <dbReference type="ARBA" id="ARBA00022691"/>
    </source>
</evidence>
<reference evidence="5 6" key="1">
    <citation type="submission" date="2016-10" db="EMBL/GenBank/DDBJ databases">
        <authorList>
            <person name="de Groot N.N."/>
        </authorList>
    </citation>
    <scope>NUCLEOTIDE SEQUENCE [LARGE SCALE GENOMIC DNA]</scope>
    <source>
        <strain evidence="6">P4-7,KCTC 19426,CECT 7604</strain>
    </source>
</reference>
<evidence type="ECO:0000313" key="6">
    <source>
        <dbReference type="Proteomes" id="UP000198741"/>
    </source>
</evidence>
<protein>
    <submittedName>
        <fullName evidence="5">Methyltransferase domain-containing protein</fullName>
    </submittedName>
</protein>
<dbReference type="Proteomes" id="UP000198741">
    <property type="component" value="Chromosome I"/>
</dbReference>
<dbReference type="STRING" id="1090615.SAMN04515671_1966"/>
<dbReference type="SUPFAM" id="SSF53335">
    <property type="entry name" value="S-adenosyl-L-methionine-dependent methyltransferases"/>
    <property type="match status" value="1"/>
</dbReference>